<keyword evidence="10" id="KW-0325">Glycoprotein</keyword>
<feature type="compositionally biased region" description="Low complexity" evidence="13">
    <location>
        <begin position="414"/>
        <end position="427"/>
    </location>
</feature>
<gene>
    <name evidence="16" type="ORF">RDWZM_003730</name>
</gene>
<evidence type="ECO:0000313" key="16">
    <source>
        <dbReference type="EMBL" id="KAJ6225185.1"/>
    </source>
</evidence>
<keyword evidence="5 14" id="KW-1133">Transmembrane helix</keyword>
<feature type="transmembrane region" description="Helical" evidence="14">
    <location>
        <begin position="277"/>
        <end position="297"/>
    </location>
</feature>
<evidence type="ECO:0000256" key="9">
    <source>
        <dbReference type="ARBA" id="ARBA00023170"/>
    </source>
</evidence>
<dbReference type="InterPro" id="IPR000276">
    <property type="entry name" value="GPCR_Rhodpsn"/>
</dbReference>
<evidence type="ECO:0000256" key="4">
    <source>
        <dbReference type="ARBA" id="ARBA00022692"/>
    </source>
</evidence>
<evidence type="ECO:0000256" key="13">
    <source>
        <dbReference type="SAM" id="MobiDB-lite"/>
    </source>
</evidence>
<keyword evidence="17" id="KW-1185">Reference proteome</keyword>
<dbReference type="SUPFAM" id="SSF81321">
    <property type="entry name" value="Family A G protein-coupled receptor-like"/>
    <property type="match status" value="1"/>
</dbReference>
<evidence type="ECO:0000313" key="17">
    <source>
        <dbReference type="Proteomes" id="UP001142055"/>
    </source>
</evidence>
<evidence type="ECO:0000256" key="3">
    <source>
        <dbReference type="ARBA" id="ARBA00022475"/>
    </source>
</evidence>
<feature type="transmembrane region" description="Helical" evidence="14">
    <location>
        <begin position="331"/>
        <end position="356"/>
    </location>
</feature>
<dbReference type="PROSITE" id="PS50262">
    <property type="entry name" value="G_PROTEIN_RECEP_F1_2"/>
    <property type="match status" value="1"/>
</dbReference>
<feature type="domain" description="G-protein coupled receptors family 1 profile" evidence="15">
    <location>
        <begin position="176"/>
        <end position="520"/>
    </location>
</feature>
<comment type="subcellular location">
    <subcellularLocation>
        <location evidence="1">Cell membrane</location>
        <topology evidence="1">Multi-pass membrane protein</topology>
    </subcellularLocation>
</comment>
<dbReference type="PRINTS" id="PR00237">
    <property type="entry name" value="GPCRRHODOPSN"/>
</dbReference>
<name>A0A9Q0MJZ6_BLOTA</name>
<evidence type="ECO:0000256" key="10">
    <source>
        <dbReference type="ARBA" id="ARBA00023180"/>
    </source>
</evidence>
<dbReference type="PANTHER" id="PTHR24243:SF208">
    <property type="entry name" value="PYROKININ-1 RECEPTOR"/>
    <property type="match status" value="1"/>
</dbReference>
<evidence type="ECO:0000256" key="5">
    <source>
        <dbReference type="ARBA" id="ARBA00022989"/>
    </source>
</evidence>
<keyword evidence="4 12" id="KW-0812">Transmembrane</keyword>
<feature type="region of interest" description="Disordered" evidence="13">
    <location>
        <begin position="365"/>
        <end position="401"/>
    </location>
</feature>
<feature type="region of interest" description="Disordered" evidence="13">
    <location>
        <begin position="414"/>
        <end position="444"/>
    </location>
</feature>
<comment type="similarity">
    <text evidence="2 12">Belongs to the G-protein coupled receptor 1 family.</text>
</comment>
<evidence type="ECO:0000256" key="14">
    <source>
        <dbReference type="SAM" id="Phobius"/>
    </source>
</evidence>
<evidence type="ECO:0000256" key="2">
    <source>
        <dbReference type="ARBA" id="ARBA00010663"/>
    </source>
</evidence>
<accession>A0A9Q0MJZ6</accession>
<feature type="transmembrane region" description="Helical" evidence="14">
    <location>
        <begin position="163"/>
        <end position="185"/>
    </location>
</feature>
<dbReference type="OMA" id="EMIVNIR"/>
<keyword evidence="7 14" id="KW-0472">Membrane</keyword>
<reference evidence="16" key="1">
    <citation type="submission" date="2022-12" db="EMBL/GenBank/DDBJ databases">
        <title>Genome assemblies of Blomia tropicalis.</title>
        <authorList>
            <person name="Cui Y."/>
        </authorList>
    </citation>
    <scope>NUCLEOTIDE SEQUENCE</scope>
    <source>
        <tissue evidence="16">Adult mites</tissue>
    </source>
</reference>
<sequence length="520" mass="57921">MNVSDSSGNLTHSAHLLQIIYDQLNSYRTNGHIESMQHKNDQQYQLNHNLSQPSSAYMYLYSAVHNLVQQLTSSTQNVLHNVVAKLPSTSVNYFQQQTAIPLQSGPISEPTNNSINIFANSSSLFNTAGFIETIPMPTDEASLNTELGLGPIRDPLWTAVPMTILYILILVTGVIGNLVTCAVIVRNRYMHTATNYYLFSLAISDLLLLILGLPVEIQQIWQRYPYAFGEIFCVLRGFSSEASTNSSVLTITAFTVERYVAICHPLRAHTMSKLSRAVKLIIIIWLLGTLCAAPIAYQFGIVYDYVHDDLLIPQSAMCNIKRFIPYLKVHIFALQSLLVFVIPVTLISVLYILIGLKLRQSSQSARGDMSKIRRRPVKRLHSETNSSGTSGSIQSKHNQPTQAKYYSSSIESIEINNNPNRSSPPSSLLKSGRNPKLKELPTMSSTHSITFAPTMSTGKSNNNTIVPSSSQHYIDHRYRSRLTKFTASNSSSNSSSGNSLSQRRAVIKMLSKTIQFFFSI</sequence>
<dbReference type="Gene3D" id="1.20.1070.10">
    <property type="entry name" value="Rhodopsin 7-helix transmembrane proteins"/>
    <property type="match status" value="1"/>
</dbReference>
<organism evidence="16 17">
    <name type="scientific">Blomia tropicalis</name>
    <name type="common">Mite</name>
    <dbReference type="NCBI Taxonomy" id="40697"/>
    <lineage>
        <taxon>Eukaryota</taxon>
        <taxon>Metazoa</taxon>
        <taxon>Ecdysozoa</taxon>
        <taxon>Arthropoda</taxon>
        <taxon>Chelicerata</taxon>
        <taxon>Arachnida</taxon>
        <taxon>Acari</taxon>
        <taxon>Acariformes</taxon>
        <taxon>Sarcoptiformes</taxon>
        <taxon>Astigmata</taxon>
        <taxon>Glycyphagoidea</taxon>
        <taxon>Echimyopodidae</taxon>
        <taxon>Blomia</taxon>
    </lineage>
</organism>
<dbReference type="InterPro" id="IPR017452">
    <property type="entry name" value="GPCR_Rhodpsn_7TM"/>
</dbReference>
<evidence type="ECO:0000256" key="11">
    <source>
        <dbReference type="ARBA" id="ARBA00023224"/>
    </source>
</evidence>
<dbReference type="InterPro" id="IPR005390">
    <property type="entry name" value="NeuromedU_rcpt"/>
</dbReference>
<dbReference type="AlphaFoldDB" id="A0A9Q0MJZ6"/>
<keyword evidence="9 12" id="KW-0675">Receptor</keyword>
<evidence type="ECO:0000256" key="12">
    <source>
        <dbReference type="RuleBase" id="RU000688"/>
    </source>
</evidence>
<proteinExistence type="inferred from homology"/>
<dbReference type="Pfam" id="PF00001">
    <property type="entry name" value="7tm_1"/>
    <property type="match status" value="1"/>
</dbReference>
<evidence type="ECO:0000256" key="1">
    <source>
        <dbReference type="ARBA" id="ARBA00004651"/>
    </source>
</evidence>
<dbReference type="GO" id="GO:0005886">
    <property type="term" value="C:plasma membrane"/>
    <property type="evidence" value="ECO:0007669"/>
    <property type="project" value="UniProtKB-SubCell"/>
</dbReference>
<feature type="compositionally biased region" description="Polar residues" evidence="13">
    <location>
        <begin position="383"/>
        <end position="401"/>
    </location>
</feature>
<evidence type="ECO:0000259" key="15">
    <source>
        <dbReference type="PROSITE" id="PS50262"/>
    </source>
</evidence>
<dbReference type="EMBL" id="JAPWDV010000001">
    <property type="protein sequence ID" value="KAJ6225185.1"/>
    <property type="molecule type" value="Genomic_DNA"/>
</dbReference>
<dbReference type="GO" id="GO:0001607">
    <property type="term" value="F:neuromedin U receptor activity"/>
    <property type="evidence" value="ECO:0007669"/>
    <property type="project" value="InterPro"/>
</dbReference>
<keyword evidence="3" id="KW-1003">Cell membrane</keyword>
<dbReference type="PROSITE" id="PS00237">
    <property type="entry name" value="G_PROTEIN_RECEP_F1_1"/>
    <property type="match status" value="1"/>
</dbReference>
<keyword evidence="11 12" id="KW-0807">Transducer</keyword>
<protein>
    <recommendedName>
        <fullName evidence="15">G-protein coupled receptors family 1 profile domain-containing protein</fullName>
    </recommendedName>
</protein>
<keyword evidence="8" id="KW-1015">Disulfide bond</keyword>
<dbReference type="PRINTS" id="PR01565">
    <property type="entry name" value="NEUROMEDINUR"/>
</dbReference>
<comment type="caution">
    <text evidence="16">The sequence shown here is derived from an EMBL/GenBank/DDBJ whole genome shotgun (WGS) entry which is preliminary data.</text>
</comment>
<evidence type="ECO:0000256" key="8">
    <source>
        <dbReference type="ARBA" id="ARBA00023157"/>
    </source>
</evidence>
<dbReference type="PANTHER" id="PTHR24243">
    <property type="entry name" value="G-PROTEIN COUPLED RECEPTOR"/>
    <property type="match status" value="1"/>
</dbReference>
<dbReference type="Proteomes" id="UP001142055">
    <property type="component" value="Chromosome 1"/>
</dbReference>
<keyword evidence="6 12" id="KW-0297">G-protein coupled receptor</keyword>
<evidence type="ECO:0000256" key="7">
    <source>
        <dbReference type="ARBA" id="ARBA00023136"/>
    </source>
</evidence>
<evidence type="ECO:0000256" key="6">
    <source>
        <dbReference type="ARBA" id="ARBA00023040"/>
    </source>
</evidence>